<evidence type="ECO:0000313" key="1">
    <source>
        <dbReference type="EMBL" id="KAA8494679.1"/>
    </source>
</evidence>
<keyword evidence="2" id="KW-1185">Reference proteome</keyword>
<proteinExistence type="predicted"/>
<organism evidence="1 2">
    <name type="scientific">Porphyridium purpureum</name>
    <name type="common">Red alga</name>
    <name type="synonym">Porphyridium cruentum</name>
    <dbReference type="NCBI Taxonomy" id="35688"/>
    <lineage>
        <taxon>Eukaryota</taxon>
        <taxon>Rhodophyta</taxon>
        <taxon>Bangiophyceae</taxon>
        <taxon>Porphyridiales</taxon>
        <taxon>Porphyridiaceae</taxon>
        <taxon>Porphyridium</taxon>
    </lineage>
</organism>
<sequence length="416" mass="45187">MLGFLAGKAAGVVPPRVARRGEVCSGGGRAPLDVVHCVRKHRCDVRALDAETYELVLPPAVGLALQKFTAKEGVTERQERLNALAAFLLDNGAEHKQYPLATYIAQSASAGASQVQPVALENGGSRFDPIVAAHAASVNLFAASYRGEWAGYECVFGKKTGEIQVLEEYELPDGFRELGVIPVGFESSNSCTVRGSMLYRKHFRILPSLCTFGDHIDIEEDLYAADLSEPHCVAFLDGSYSLGHAKHDPEAPTYVSPKKIEFGLMYPGESQTRQRITVRFGIHAGVGKIVSDPQVFLEHFEMDYCGGQVIQGGSGFTQGWGSEPLRDMSILDGTWKSLKDGTLVERKAPILDPQATLVMPHGITISIEKPPGSEAYHVQVGWLPDGQGTHRSLITQKIDSKTGEFMAAVYDIEVKV</sequence>
<name>A0A5J4YT90_PORPP</name>
<dbReference type="OrthoDB" id="2346at2759"/>
<comment type="caution">
    <text evidence="1">The sequence shown here is derived from an EMBL/GenBank/DDBJ whole genome shotgun (WGS) entry which is preliminary data.</text>
</comment>
<dbReference type="AlphaFoldDB" id="A0A5J4YT90"/>
<protein>
    <submittedName>
        <fullName evidence="1">Uncharacterized protein</fullName>
    </submittedName>
</protein>
<dbReference type="EMBL" id="VRMN01000004">
    <property type="protein sequence ID" value="KAA8494679.1"/>
    <property type="molecule type" value="Genomic_DNA"/>
</dbReference>
<reference evidence="2" key="1">
    <citation type="journal article" date="2019" name="Nat. Commun.">
        <title>Expansion of phycobilisome linker gene families in mesophilic red algae.</title>
        <authorList>
            <person name="Lee J."/>
            <person name="Kim D."/>
            <person name="Bhattacharya D."/>
            <person name="Yoon H.S."/>
        </authorList>
    </citation>
    <scope>NUCLEOTIDE SEQUENCE [LARGE SCALE GENOMIC DNA]</scope>
    <source>
        <strain evidence="2">CCMP 1328</strain>
    </source>
</reference>
<accession>A0A5J4YT90</accession>
<dbReference type="Proteomes" id="UP000324585">
    <property type="component" value="Unassembled WGS sequence"/>
</dbReference>
<gene>
    <name evidence="1" type="ORF">FVE85_2920</name>
</gene>
<evidence type="ECO:0000313" key="2">
    <source>
        <dbReference type="Proteomes" id="UP000324585"/>
    </source>
</evidence>